<name>A0A4D6MHU9_VIGUN</name>
<accession>A0A4D6MHU9</accession>
<feature type="compositionally biased region" description="Basic and acidic residues" evidence="1">
    <location>
        <begin position="19"/>
        <end position="30"/>
    </location>
</feature>
<feature type="region of interest" description="Disordered" evidence="1">
    <location>
        <begin position="1"/>
        <end position="34"/>
    </location>
</feature>
<evidence type="ECO:0000313" key="2">
    <source>
        <dbReference type="EMBL" id="QCD99808.1"/>
    </source>
</evidence>
<protein>
    <submittedName>
        <fullName evidence="2">Uncharacterized protein</fullName>
    </submittedName>
</protein>
<dbReference type="AlphaFoldDB" id="A0A4D6MHU9"/>
<proteinExistence type="predicted"/>
<keyword evidence="3" id="KW-1185">Reference proteome</keyword>
<evidence type="ECO:0000256" key="1">
    <source>
        <dbReference type="SAM" id="MobiDB-lite"/>
    </source>
</evidence>
<feature type="compositionally biased region" description="Low complexity" evidence="1">
    <location>
        <begin position="1"/>
        <end position="12"/>
    </location>
</feature>
<organism evidence="2 3">
    <name type="scientific">Vigna unguiculata</name>
    <name type="common">Cowpea</name>
    <dbReference type="NCBI Taxonomy" id="3917"/>
    <lineage>
        <taxon>Eukaryota</taxon>
        <taxon>Viridiplantae</taxon>
        <taxon>Streptophyta</taxon>
        <taxon>Embryophyta</taxon>
        <taxon>Tracheophyta</taxon>
        <taxon>Spermatophyta</taxon>
        <taxon>Magnoliopsida</taxon>
        <taxon>eudicotyledons</taxon>
        <taxon>Gunneridae</taxon>
        <taxon>Pentapetalae</taxon>
        <taxon>rosids</taxon>
        <taxon>fabids</taxon>
        <taxon>Fabales</taxon>
        <taxon>Fabaceae</taxon>
        <taxon>Papilionoideae</taxon>
        <taxon>50 kb inversion clade</taxon>
        <taxon>NPAAA clade</taxon>
        <taxon>indigoferoid/millettioid clade</taxon>
        <taxon>Phaseoleae</taxon>
        <taxon>Vigna</taxon>
    </lineage>
</organism>
<reference evidence="2 3" key="1">
    <citation type="submission" date="2019-04" db="EMBL/GenBank/DDBJ databases">
        <title>An improved genome assembly and genetic linkage map for asparagus bean, Vigna unguiculata ssp. sesquipedialis.</title>
        <authorList>
            <person name="Xia Q."/>
            <person name="Zhang R."/>
            <person name="Dong Y."/>
        </authorList>
    </citation>
    <scope>NUCLEOTIDE SEQUENCE [LARGE SCALE GENOMIC DNA]</scope>
    <source>
        <tissue evidence="2">Leaf</tissue>
    </source>
</reference>
<gene>
    <name evidence="2" type="ORF">DEO72_LG7g1094</name>
</gene>
<evidence type="ECO:0000313" key="3">
    <source>
        <dbReference type="Proteomes" id="UP000501690"/>
    </source>
</evidence>
<dbReference type="Proteomes" id="UP000501690">
    <property type="component" value="Linkage Group LG7"/>
</dbReference>
<dbReference type="EMBL" id="CP039351">
    <property type="protein sequence ID" value="QCD99808.1"/>
    <property type="molecule type" value="Genomic_DNA"/>
</dbReference>
<sequence>MSNDSDSMPSSGSGSGSGRSRDEDSGHLASERGIPIEVTLQTRMDSTEKVAENELPAKARFEWVAANVWTQYSLFKWSQILNALLNCVLVLERGTRPKLVLLERVSVVKCVCHGYEGAKE</sequence>